<reference evidence="2" key="1">
    <citation type="submission" date="2008-12" db="EMBL/GenBank/DDBJ databases">
        <title>Annotation of Streptomyces ghanaensis ATCC 14672.</title>
        <authorList>
            <consortium name="The Broad Institute Genome Sequencing Platform"/>
            <consortium name="Broad Institute Microbial Sequencing Center"/>
            <person name="Fischbach M."/>
            <person name="Ward D."/>
            <person name="Young S."/>
            <person name="Kodira C.D."/>
            <person name="Zeng Q."/>
            <person name="Koehrsen M."/>
            <person name="Godfrey P."/>
            <person name="Alvarado L."/>
            <person name="Berlin A.M."/>
            <person name="Borenstein D."/>
            <person name="Chen Z."/>
            <person name="Engels R."/>
            <person name="Freedman E."/>
            <person name="Gellesch M."/>
            <person name="Goldberg J."/>
            <person name="Griggs A."/>
            <person name="Gujja S."/>
            <person name="Heiman D.I."/>
            <person name="Hepburn T.A."/>
            <person name="Howarth C."/>
            <person name="Jen D."/>
            <person name="Larson L."/>
            <person name="Lewis B."/>
            <person name="Mehta T."/>
            <person name="Park D."/>
            <person name="Pearson M."/>
            <person name="Roberts A."/>
            <person name="Saif S."/>
            <person name="Shea T.D."/>
            <person name="Shenoy N."/>
            <person name="Sisk P."/>
            <person name="Stolte C."/>
            <person name="Sykes S.N."/>
            <person name="Walk T."/>
            <person name="White J."/>
            <person name="Yandava C."/>
            <person name="Straight P."/>
            <person name="Clardy J."/>
            <person name="Hung D."/>
            <person name="Kolter R."/>
            <person name="Mekalanos J."/>
            <person name="Walker S."/>
            <person name="Walsh C.T."/>
            <person name="Wieland B.L.C."/>
            <person name="Ilzarbe M."/>
            <person name="Galagan J."/>
            <person name="Nusbaum C."/>
            <person name="Birren B."/>
        </authorList>
    </citation>
    <scope>NUCLEOTIDE SEQUENCE [LARGE SCALE GENOMIC DNA]</scope>
    <source>
        <strain evidence="2">ATCC 14672 / DSM 40746 / JCM 4963 / KCTC 9882 / NRRL B-12104 / FH 1290</strain>
    </source>
</reference>
<evidence type="ECO:0000313" key="2">
    <source>
        <dbReference type="Proteomes" id="UP000003824"/>
    </source>
</evidence>
<name>D5ZWX2_STRV1</name>
<gene>
    <name evidence="1" type="ORF">SSFG_00336</name>
</gene>
<dbReference type="EMBL" id="DS999641">
    <property type="protein sequence ID" value="EFE65082.2"/>
    <property type="molecule type" value="Genomic_DNA"/>
</dbReference>
<dbReference type="AlphaFoldDB" id="D5ZWX2"/>
<accession>D5ZWX2</accession>
<proteinExistence type="predicted"/>
<evidence type="ECO:0000313" key="1">
    <source>
        <dbReference type="EMBL" id="EFE65082.2"/>
    </source>
</evidence>
<organism evidence="1 2">
    <name type="scientific">Streptomyces viridosporus (strain ATCC 14672 / DSM 40746 / JCM 4963 / KCTC 9882 / NRRL B-12104 / FH 1290)</name>
    <name type="common">Streptomyces ghanaensis</name>
    <dbReference type="NCBI Taxonomy" id="566461"/>
    <lineage>
        <taxon>Bacteria</taxon>
        <taxon>Bacillati</taxon>
        <taxon>Actinomycetota</taxon>
        <taxon>Actinomycetes</taxon>
        <taxon>Kitasatosporales</taxon>
        <taxon>Streptomycetaceae</taxon>
        <taxon>Streptomyces</taxon>
    </lineage>
</organism>
<dbReference type="Proteomes" id="UP000003824">
    <property type="component" value="Unassembled WGS sequence"/>
</dbReference>
<sequence length="53" mass="5779">MTSTSFAHDTPTPECRPAELFAFRVKGQSVFGCSGWAVHGASRFLNYGLVQSK</sequence>
<protein>
    <submittedName>
        <fullName evidence="1">Predicted protein</fullName>
    </submittedName>
</protein>